<name>A0A326UDH6_THEHA</name>
<dbReference type="PRINTS" id="PR00919">
    <property type="entry name" value="THERMOPTASE"/>
</dbReference>
<dbReference type="OrthoDB" id="9803993at2"/>
<evidence type="ECO:0000313" key="10">
    <source>
        <dbReference type="EMBL" id="PZW35995.1"/>
    </source>
</evidence>
<comment type="cofactor">
    <cofactor evidence="3">
        <name>Zn(2+)</name>
        <dbReference type="ChEBI" id="CHEBI:29105"/>
    </cofactor>
</comment>
<dbReference type="EMBL" id="QKUF01000001">
    <property type="protein sequence ID" value="PZW35995.1"/>
    <property type="molecule type" value="Genomic_DNA"/>
</dbReference>
<evidence type="ECO:0000256" key="6">
    <source>
        <dbReference type="ARBA" id="ARBA00022670"/>
    </source>
</evidence>
<protein>
    <submittedName>
        <fullName evidence="10">Aminopeptidase</fullName>
    </submittedName>
</protein>
<dbReference type="PANTHER" id="PTHR34448">
    <property type="entry name" value="AMINOPEPTIDASE"/>
    <property type="match status" value="1"/>
</dbReference>
<evidence type="ECO:0000256" key="1">
    <source>
        <dbReference type="ARBA" id="ARBA00001941"/>
    </source>
</evidence>
<evidence type="ECO:0000256" key="4">
    <source>
        <dbReference type="ARBA" id="ARBA00008236"/>
    </source>
</evidence>
<keyword evidence="7" id="KW-0479">Metal-binding</keyword>
<evidence type="ECO:0000256" key="8">
    <source>
        <dbReference type="ARBA" id="ARBA00022801"/>
    </source>
</evidence>
<dbReference type="GO" id="GO:0006508">
    <property type="term" value="P:proteolysis"/>
    <property type="evidence" value="ECO:0007669"/>
    <property type="project" value="UniProtKB-KW"/>
</dbReference>
<dbReference type="Proteomes" id="UP000248806">
    <property type="component" value="Unassembled WGS sequence"/>
</dbReference>
<dbReference type="SUPFAM" id="SSF144052">
    <property type="entry name" value="Thermophilic metalloprotease-like"/>
    <property type="match status" value="1"/>
</dbReference>
<proteinExistence type="inferred from homology"/>
<evidence type="ECO:0000256" key="3">
    <source>
        <dbReference type="ARBA" id="ARBA00001947"/>
    </source>
</evidence>
<comment type="cofactor">
    <cofactor evidence="1">
        <name>Co(2+)</name>
        <dbReference type="ChEBI" id="CHEBI:48828"/>
    </cofactor>
</comment>
<keyword evidence="11" id="KW-1185">Reference proteome</keyword>
<dbReference type="GO" id="GO:0046872">
    <property type="term" value="F:metal ion binding"/>
    <property type="evidence" value="ECO:0007669"/>
    <property type="project" value="UniProtKB-KW"/>
</dbReference>
<dbReference type="PANTHER" id="PTHR34448:SF1">
    <property type="entry name" value="BLL6088 PROTEIN"/>
    <property type="match status" value="1"/>
</dbReference>
<keyword evidence="5 10" id="KW-0031">Aminopeptidase</keyword>
<dbReference type="GO" id="GO:0004177">
    <property type="term" value="F:aminopeptidase activity"/>
    <property type="evidence" value="ECO:0007669"/>
    <property type="project" value="UniProtKB-KW"/>
</dbReference>
<dbReference type="InterPro" id="IPR000787">
    <property type="entry name" value="Peptidase_M29"/>
</dbReference>
<evidence type="ECO:0000256" key="5">
    <source>
        <dbReference type="ARBA" id="ARBA00022438"/>
    </source>
</evidence>
<comment type="cofactor">
    <cofactor evidence="2">
        <name>Mg(2+)</name>
        <dbReference type="ChEBI" id="CHEBI:18420"/>
    </cofactor>
</comment>
<dbReference type="Gene3D" id="3.40.1830.10">
    <property type="entry name" value="Thermophilic metalloprotease (M29)"/>
    <property type="match status" value="1"/>
</dbReference>
<dbReference type="RefSeq" id="WP_111317728.1">
    <property type="nucleotide sequence ID" value="NZ_BIFX01000001.1"/>
</dbReference>
<keyword evidence="8" id="KW-0378">Hydrolase</keyword>
<keyword evidence="9" id="KW-0482">Metalloprotease</keyword>
<comment type="similarity">
    <text evidence="4">Belongs to the peptidase M29 family.</text>
</comment>
<reference evidence="10 11" key="1">
    <citation type="submission" date="2018-06" db="EMBL/GenBank/DDBJ databases">
        <title>Genomic Encyclopedia of Archaeal and Bacterial Type Strains, Phase II (KMG-II): from individual species to whole genera.</title>
        <authorList>
            <person name="Goeker M."/>
        </authorList>
    </citation>
    <scope>NUCLEOTIDE SEQUENCE [LARGE SCALE GENOMIC DNA]</scope>
    <source>
        <strain evidence="10 11">ATCC BAA-1881</strain>
    </source>
</reference>
<keyword evidence="6" id="KW-0645">Protease</keyword>
<evidence type="ECO:0000256" key="9">
    <source>
        <dbReference type="ARBA" id="ARBA00023049"/>
    </source>
</evidence>
<dbReference type="InterPro" id="IPR052170">
    <property type="entry name" value="M29_Exopeptidase"/>
</dbReference>
<evidence type="ECO:0000313" key="11">
    <source>
        <dbReference type="Proteomes" id="UP000248806"/>
    </source>
</evidence>
<comment type="caution">
    <text evidence="10">The sequence shown here is derived from an EMBL/GenBank/DDBJ whole genome shotgun (WGS) entry which is preliminary data.</text>
</comment>
<dbReference type="Pfam" id="PF02073">
    <property type="entry name" value="Peptidase_M29"/>
    <property type="match status" value="1"/>
</dbReference>
<dbReference type="GO" id="GO:0008237">
    <property type="term" value="F:metallopeptidase activity"/>
    <property type="evidence" value="ECO:0007669"/>
    <property type="project" value="UniProtKB-KW"/>
</dbReference>
<sequence length="368" mass="41568">MHDIRIDRWAKTLVEYSLYLKPGDIVAIHATPVATPLIEAVYREVLRAGAYPIPVIKFDSQDEVFLREASEEQLTSRPTFLEEALAQNITARLFIQSEINTRALTSVDPARLALSRQSGRHISQIFRQREQAGDFRWSLTLYPTIGYAQDTNMSLREFEEFVFDVCFLNDPDPVARWKELSVNQQRLVDWLKGKKKVHILGEGTDLTLSIEDRIFINSDGKRNFPSGEFFTSPVENSANGVIQYDIPSTYSGRAVEGIRLVFKEGKVVEASARVGQEILEQMLALDEGARYLGEFAFGTNTRVTRGTRNILFDEKMGGTVHLALGASYPETGGLNKSALHWDMICDLRTKGEVWVDDTLFLKDGQILI</sequence>
<organism evidence="10 11">
    <name type="scientific">Thermosporothrix hazakensis</name>
    <dbReference type="NCBI Taxonomy" id="644383"/>
    <lineage>
        <taxon>Bacteria</taxon>
        <taxon>Bacillati</taxon>
        <taxon>Chloroflexota</taxon>
        <taxon>Ktedonobacteria</taxon>
        <taxon>Ktedonobacterales</taxon>
        <taxon>Thermosporotrichaceae</taxon>
        <taxon>Thermosporothrix</taxon>
    </lineage>
</organism>
<accession>A0A326UDH6</accession>
<dbReference type="InterPro" id="IPR035097">
    <property type="entry name" value="M29_N-terminal"/>
</dbReference>
<gene>
    <name evidence="10" type="ORF">EI42_00165</name>
</gene>
<dbReference type="AlphaFoldDB" id="A0A326UDH6"/>
<evidence type="ECO:0000256" key="7">
    <source>
        <dbReference type="ARBA" id="ARBA00022723"/>
    </source>
</evidence>
<evidence type="ECO:0000256" key="2">
    <source>
        <dbReference type="ARBA" id="ARBA00001946"/>
    </source>
</evidence>